<dbReference type="Proteomes" id="UP000663891">
    <property type="component" value="Unassembled WGS sequence"/>
</dbReference>
<protein>
    <recommendedName>
        <fullName evidence="3">EGF-like domain-containing protein</fullName>
    </recommendedName>
</protein>
<evidence type="ECO:0000313" key="2">
    <source>
        <dbReference type="Proteomes" id="UP000663891"/>
    </source>
</evidence>
<accession>A0A814TZ86</accession>
<comment type="caution">
    <text evidence="1">The sequence shown here is derived from an EMBL/GenBank/DDBJ whole genome shotgun (WGS) entry which is preliminary data.</text>
</comment>
<gene>
    <name evidence="1" type="ORF">VCS650_LOCUS23676</name>
</gene>
<name>A0A814TZ86_9BILA</name>
<proteinExistence type="predicted"/>
<dbReference type="AlphaFoldDB" id="A0A814TZ86"/>
<reference evidence="1" key="1">
    <citation type="submission" date="2021-02" db="EMBL/GenBank/DDBJ databases">
        <authorList>
            <person name="Nowell W R."/>
        </authorList>
    </citation>
    <scope>NUCLEOTIDE SEQUENCE</scope>
</reference>
<sequence length="249" mass="24763">MDISSLKIRIILSKSICLYYPYEIPPCSTATCCSTSGCIACYDGSTFAYCRYASDASSSSTTPGDPNFSPRSGYLIYDTNGRYSGNPDPHIPCTTDVNSGINDFNLDNADNVIASSPCASSTCTANDAGGTCAPTADGTANYQCTCSYGVVAANTACPATPCTSSTCTANDAGGTCAATGGGTANYQCSTCTYGGVAANTACPASPCASSTCTANDAGGTCAAAAGGTANYQCTCTYGVVAANTACPGK</sequence>
<evidence type="ECO:0000313" key="1">
    <source>
        <dbReference type="EMBL" id="CAF1166675.1"/>
    </source>
</evidence>
<organism evidence="1 2">
    <name type="scientific">Adineta steineri</name>
    <dbReference type="NCBI Taxonomy" id="433720"/>
    <lineage>
        <taxon>Eukaryota</taxon>
        <taxon>Metazoa</taxon>
        <taxon>Spiralia</taxon>
        <taxon>Gnathifera</taxon>
        <taxon>Rotifera</taxon>
        <taxon>Eurotatoria</taxon>
        <taxon>Bdelloidea</taxon>
        <taxon>Adinetida</taxon>
        <taxon>Adinetidae</taxon>
        <taxon>Adineta</taxon>
    </lineage>
</organism>
<dbReference type="EMBL" id="CAJNON010000282">
    <property type="protein sequence ID" value="CAF1166675.1"/>
    <property type="molecule type" value="Genomic_DNA"/>
</dbReference>
<evidence type="ECO:0008006" key="3">
    <source>
        <dbReference type="Google" id="ProtNLM"/>
    </source>
</evidence>